<dbReference type="SUPFAM" id="SSF54060">
    <property type="entry name" value="His-Me finger endonucleases"/>
    <property type="match status" value="1"/>
</dbReference>
<evidence type="ECO:0000313" key="2">
    <source>
        <dbReference type="Proteomes" id="UP000510869"/>
    </source>
</evidence>
<keyword evidence="2" id="KW-1185">Reference proteome</keyword>
<proteinExistence type="predicted"/>
<evidence type="ECO:0000313" key="1">
    <source>
        <dbReference type="EMBL" id="QLK24850.1"/>
    </source>
</evidence>
<accession>A0A7D6CP42</accession>
<dbReference type="AlphaFoldDB" id="A0A7D6CP42"/>
<name>A0A7D6CP42_9EURY</name>
<dbReference type="GeneID" id="56143957"/>
<sequence>MSSEYTKQDCLSSLREAARRLEKPPTQADYRELELSPCVTHICDIAGGWNEAKREAGIETYDQVGDSYDHVPLYPDSNGYERWVHTHNGEQAGVSVHRLLAVAEFGMKAIEDKQIHHRKPIPWLNTPGNILALTKRQHLALHILMEDFDVTLE</sequence>
<protein>
    <recommendedName>
        <fullName evidence="3">HNH endonuclease</fullName>
    </recommendedName>
</protein>
<organism evidence="1 2">
    <name type="scientific">Natrinema zhouii</name>
    <dbReference type="NCBI Taxonomy" id="1710539"/>
    <lineage>
        <taxon>Archaea</taxon>
        <taxon>Methanobacteriati</taxon>
        <taxon>Methanobacteriota</taxon>
        <taxon>Stenosarchaea group</taxon>
        <taxon>Halobacteria</taxon>
        <taxon>Halobacteriales</taxon>
        <taxon>Natrialbaceae</taxon>
        <taxon>Natrinema</taxon>
    </lineage>
</organism>
<dbReference type="Proteomes" id="UP000510869">
    <property type="component" value="Chromosome"/>
</dbReference>
<dbReference type="KEGG" id="nay:HYG81_12090"/>
<evidence type="ECO:0008006" key="3">
    <source>
        <dbReference type="Google" id="ProtNLM"/>
    </source>
</evidence>
<reference evidence="1 2" key="1">
    <citation type="submission" date="2020-07" db="EMBL/GenBank/DDBJ databases">
        <title>Natrinema (YPL30) sp. nov. and Haloterrigena xxxxxx (YPL8) sp. nov., isolated from a salt mine.</title>
        <authorList>
            <person name="Cui H."/>
        </authorList>
    </citation>
    <scope>NUCLEOTIDE SEQUENCE [LARGE SCALE GENOMIC DNA]</scope>
    <source>
        <strain evidence="1 2">YPL13</strain>
    </source>
</reference>
<dbReference type="Pfam" id="PF18780">
    <property type="entry name" value="HNH_repeat"/>
    <property type="match status" value="1"/>
</dbReference>
<dbReference type="OrthoDB" id="223711at2157"/>
<dbReference type="InterPro" id="IPR041025">
    <property type="entry name" value="HNH_repeat"/>
</dbReference>
<dbReference type="EMBL" id="CP059154">
    <property type="protein sequence ID" value="QLK24850.1"/>
    <property type="molecule type" value="Genomic_DNA"/>
</dbReference>
<dbReference type="InterPro" id="IPR044925">
    <property type="entry name" value="His-Me_finger_sf"/>
</dbReference>
<gene>
    <name evidence="1" type="ORF">HYG81_12090</name>
</gene>
<dbReference type="RefSeq" id="WP_180839966.1">
    <property type="nucleotide sequence ID" value="NZ_CP059154.1"/>
</dbReference>